<sequence>MAVHGSPDLLDLLASDPTPLGLERREQITAAILTVGEMHEGEINPNVVRDLLRARHGILIAPQLIGPTYRRLVTAGQIRQVGWSMSTDVEGGNAGKPCRTYRLVE</sequence>
<evidence type="ECO:0000313" key="5">
    <source>
        <dbReference type="EMBL" id="CAB5229868.1"/>
    </source>
</evidence>
<evidence type="ECO:0000313" key="2">
    <source>
        <dbReference type="EMBL" id="CAB4185255.1"/>
    </source>
</evidence>
<dbReference type="EMBL" id="LR796904">
    <property type="protein sequence ID" value="CAB4173485.1"/>
    <property type="molecule type" value="Genomic_DNA"/>
</dbReference>
<evidence type="ECO:0000313" key="1">
    <source>
        <dbReference type="EMBL" id="CAB4173485.1"/>
    </source>
</evidence>
<gene>
    <name evidence="2" type="ORF">UFOVP1120_25</name>
    <name evidence="3" type="ORF">UFOVP1183_19</name>
    <name evidence="4" type="ORF">UFOVP1227_2</name>
    <name evidence="5" type="ORF">UFOVP1571_25</name>
    <name evidence="1" type="ORF">UFOVP955_14</name>
</gene>
<dbReference type="EMBL" id="LR797074">
    <property type="protein sequence ID" value="CAB4185255.1"/>
    <property type="molecule type" value="Genomic_DNA"/>
</dbReference>
<evidence type="ECO:0000313" key="4">
    <source>
        <dbReference type="EMBL" id="CAB4190942.1"/>
    </source>
</evidence>
<organism evidence="3">
    <name type="scientific">uncultured Caudovirales phage</name>
    <dbReference type="NCBI Taxonomy" id="2100421"/>
    <lineage>
        <taxon>Viruses</taxon>
        <taxon>Duplodnaviria</taxon>
        <taxon>Heunggongvirae</taxon>
        <taxon>Uroviricota</taxon>
        <taxon>Caudoviricetes</taxon>
        <taxon>Peduoviridae</taxon>
        <taxon>Maltschvirus</taxon>
        <taxon>Maltschvirus maltsch</taxon>
    </lineage>
</organism>
<protein>
    <submittedName>
        <fullName evidence="3">Uncharacterized protein</fullName>
    </submittedName>
</protein>
<accession>A0A6J5QUH1</accession>
<reference evidence="3" key="1">
    <citation type="submission" date="2020-05" db="EMBL/GenBank/DDBJ databases">
        <authorList>
            <person name="Chiriac C."/>
            <person name="Salcher M."/>
            <person name="Ghai R."/>
            <person name="Kavagutti S V."/>
        </authorList>
    </citation>
    <scope>NUCLEOTIDE SEQUENCE</scope>
</reference>
<dbReference type="EMBL" id="LR798413">
    <property type="protein sequence ID" value="CAB5229868.1"/>
    <property type="molecule type" value="Genomic_DNA"/>
</dbReference>
<proteinExistence type="predicted"/>
<dbReference type="EMBL" id="LR797172">
    <property type="protein sequence ID" value="CAB4190942.1"/>
    <property type="molecule type" value="Genomic_DNA"/>
</dbReference>
<evidence type="ECO:0000313" key="3">
    <source>
        <dbReference type="EMBL" id="CAB4188279.1"/>
    </source>
</evidence>
<name>A0A6J5QUH1_9CAUD</name>
<dbReference type="EMBL" id="LR797125">
    <property type="protein sequence ID" value="CAB4188279.1"/>
    <property type="molecule type" value="Genomic_DNA"/>
</dbReference>